<keyword evidence="4" id="KW-1185">Reference proteome</keyword>
<protein>
    <submittedName>
        <fullName evidence="3">ATP-binding protein</fullName>
    </submittedName>
</protein>
<reference evidence="4" key="1">
    <citation type="journal article" date="2019" name="Int. J. Syst. Evol. Microbiol.">
        <title>The Global Catalogue of Microorganisms (GCM) 10K type strain sequencing project: providing services to taxonomists for standard genome sequencing and annotation.</title>
        <authorList>
            <consortium name="The Broad Institute Genomics Platform"/>
            <consortium name="The Broad Institute Genome Sequencing Center for Infectious Disease"/>
            <person name="Wu L."/>
            <person name="Ma J."/>
        </authorList>
    </citation>
    <scope>NUCLEOTIDE SEQUENCE [LARGE SCALE GENOMIC DNA]</scope>
    <source>
        <strain evidence="4">CGMCC 1.15399</strain>
    </source>
</reference>
<dbReference type="SMART" id="SM00530">
    <property type="entry name" value="HTH_XRE"/>
    <property type="match status" value="1"/>
</dbReference>
<dbReference type="PANTHER" id="PTHR47691:SF3">
    <property type="entry name" value="HTH-TYPE TRANSCRIPTIONAL REGULATOR RV0890C-RELATED"/>
    <property type="match status" value="1"/>
</dbReference>
<dbReference type="Pfam" id="PF00931">
    <property type="entry name" value="NB-ARC"/>
    <property type="match status" value="1"/>
</dbReference>
<dbReference type="GO" id="GO:0005524">
    <property type="term" value="F:ATP binding"/>
    <property type="evidence" value="ECO:0007669"/>
    <property type="project" value="UniProtKB-KW"/>
</dbReference>
<dbReference type="InterPro" id="IPR001387">
    <property type="entry name" value="Cro/C1-type_HTH"/>
</dbReference>
<keyword evidence="3" id="KW-0067">ATP-binding</keyword>
<dbReference type="EMBL" id="JBHUCM010000043">
    <property type="protein sequence ID" value="MFD1544272.1"/>
    <property type="molecule type" value="Genomic_DNA"/>
</dbReference>
<feature type="region of interest" description="Disordered" evidence="1">
    <location>
        <begin position="88"/>
        <end position="110"/>
    </location>
</feature>
<organism evidence="3 4">
    <name type="scientific">Nonomuraea guangzhouensis</name>
    <dbReference type="NCBI Taxonomy" id="1291555"/>
    <lineage>
        <taxon>Bacteria</taxon>
        <taxon>Bacillati</taxon>
        <taxon>Actinomycetota</taxon>
        <taxon>Actinomycetes</taxon>
        <taxon>Streptosporangiales</taxon>
        <taxon>Streptosporangiaceae</taxon>
        <taxon>Nonomuraea</taxon>
    </lineage>
</organism>
<evidence type="ECO:0000313" key="4">
    <source>
        <dbReference type="Proteomes" id="UP001597097"/>
    </source>
</evidence>
<dbReference type="RefSeq" id="WP_219528219.1">
    <property type="nucleotide sequence ID" value="NZ_JAHKRM010000004.1"/>
</dbReference>
<dbReference type="InterPro" id="IPR002182">
    <property type="entry name" value="NB-ARC"/>
</dbReference>
<dbReference type="Pfam" id="PF13560">
    <property type="entry name" value="HTH_31"/>
    <property type="match status" value="1"/>
</dbReference>
<name>A0ABW4GNG7_9ACTN</name>
<dbReference type="CDD" id="cd00093">
    <property type="entry name" value="HTH_XRE"/>
    <property type="match status" value="1"/>
</dbReference>
<sequence length="464" mass="50503">MTISTASRQVDVIRPPDADSSLGTLLRTWRKRALLTQEQLAERAGLNVRTVRRLEHDGLQQPRIRSILLLAEALRLDGAERATLVTVARGPSASAEHDDPAGSGRPPIPRQLPAGVAAFVGRRRELMALADYHENASTMTVVAIDGMAGVGKTALAVHAAHRLTSRFPDGQLFVNLHGHTEEMSPVDPGDALARVLRTLGVVDEHIPEHIDDRAALYRSVLADRKILIVLDNAADEDQVRPLLPAGPGCGLIITSRRRLIALDGTRTLSLDVLPPREAVALFTRTAGKEQVADAPATVLVEIVERCGLLPLAIRIAAVQLQARATWSAGHLLNRLTDDRLAELTAGPHSVTAALDLSYQRLSEEQRRVYRLLGSHVGTEFGAAEAAAALGTTVTRARRLLERLLDVHLLRESAPCRYRFHDLVRDHVSALLHQTDAIDDLHGVDGGVRFRVVKGLVGRADRSWV</sequence>
<evidence type="ECO:0000259" key="2">
    <source>
        <dbReference type="PROSITE" id="PS50943"/>
    </source>
</evidence>
<proteinExistence type="predicted"/>
<comment type="caution">
    <text evidence="3">The sequence shown here is derived from an EMBL/GenBank/DDBJ whole genome shotgun (WGS) entry which is preliminary data.</text>
</comment>
<feature type="domain" description="HTH cro/C1-type" evidence="2">
    <location>
        <begin position="26"/>
        <end position="81"/>
    </location>
</feature>
<keyword evidence="3" id="KW-0547">Nucleotide-binding</keyword>
<evidence type="ECO:0000313" key="3">
    <source>
        <dbReference type="EMBL" id="MFD1544272.1"/>
    </source>
</evidence>
<evidence type="ECO:0000256" key="1">
    <source>
        <dbReference type="SAM" id="MobiDB-lite"/>
    </source>
</evidence>
<accession>A0ABW4GNG7</accession>
<dbReference type="PROSITE" id="PS50943">
    <property type="entry name" value="HTH_CROC1"/>
    <property type="match status" value="1"/>
</dbReference>
<dbReference type="PANTHER" id="PTHR47691">
    <property type="entry name" value="REGULATOR-RELATED"/>
    <property type="match status" value="1"/>
</dbReference>
<gene>
    <name evidence="3" type="ORF">ACFSJ0_45025</name>
</gene>
<dbReference type="Proteomes" id="UP001597097">
    <property type="component" value="Unassembled WGS sequence"/>
</dbReference>